<dbReference type="SUPFAM" id="SSF54736">
    <property type="entry name" value="ClpS-like"/>
    <property type="match status" value="1"/>
</dbReference>
<dbReference type="HAMAP" id="MF_00302">
    <property type="entry name" value="ClpS"/>
    <property type="match status" value="1"/>
</dbReference>
<accession>A0ABR8PX80</accession>
<feature type="domain" description="Adaptor protein ClpS core" evidence="2">
    <location>
        <begin position="17"/>
        <end position="94"/>
    </location>
</feature>
<dbReference type="Pfam" id="PF02617">
    <property type="entry name" value="ClpS"/>
    <property type="match status" value="1"/>
</dbReference>
<evidence type="ECO:0000256" key="1">
    <source>
        <dbReference type="HAMAP-Rule" id="MF_00302"/>
    </source>
</evidence>
<dbReference type="InterPro" id="IPR014719">
    <property type="entry name" value="Ribosomal_bL12_C/ClpS-like"/>
</dbReference>
<dbReference type="InterPro" id="IPR003769">
    <property type="entry name" value="ClpS_core"/>
</dbReference>
<comment type="caution">
    <text evidence="3">The sequence shown here is derived from an EMBL/GenBank/DDBJ whole genome shotgun (WGS) entry which is preliminary data.</text>
</comment>
<reference evidence="3 4" key="1">
    <citation type="submission" date="2020-08" db="EMBL/GenBank/DDBJ databases">
        <title>A Genomic Blueprint of the Chicken Gut Microbiome.</title>
        <authorList>
            <person name="Gilroy R."/>
            <person name="Ravi A."/>
            <person name="Getino M."/>
            <person name="Pursley I."/>
            <person name="Horton D.L."/>
            <person name="Alikhan N.-F."/>
            <person name="Baker D."/>
            <person name="Gharbi K."/>
            <person name="Hall N."/>
            <person name="Watson M."/>
            <person name="Adriaenssens E.M."/>
            <person name="Foster-Nyarko E."/>
            <person name="Jarju S."/>
            <person name="Secka A."/>
            <person name="Antonio M."/>
            <person name="Oren A."/>
            <person name="Chaudhuri R."/>
            <person name="La Ragione R.M."/>
            <person name="Hildebrand F."/>
            <person name="Pallen M.J."/>
        </authorList>
    </citation>
    <scope>NUCLEOTIDE SEQUENCE [LARGE SCALE GENOMIC DNA]</scope>
    <source>
        <strain evidence="3 4">Sa3CVN1</strain>
    </source>
</reference>
<name>A0ABR8PX80_9CLOT</name>
<dbReference type="Gene3D" id="3.30.1390.10">
    <property type="match status" value="1"/>
</dbReference>
<evidence type="ECO:0000313" key="3">
    <source>
        <dbReference type="EMBL" id="MBD7912749.1"/>
    </source>
</evidence>
<keyword evidence="3" id="KW-0378">Hydrolase</keyword>
<keyword evidence="3" id="KW-0645">Protease</keyword>
<comment type="subunit">
    <text evidence="1">Binds to the N-terminal domain of the chaperone ClpA.</text>
</comment>
<organism evidence="3 4">
    <name type="scientific">Clostridium cibarium</name>
    <dbReference type="NCBI Taxonomy" id="2762247"/>
    <lineage>
        <taxon>Bacteria</taxon>
        <taxon>Bacillati</taxon>
        <taxon>Bacillota</taxon>
        <taxon>Clostridia</taxon>
        <taxon>Eubacteriales</taxon>
        <taxon>Clostridiaceae</taxon>
        <taxon>Clostridium</taxon>
    </lineage>
</organism>
<dbReference type="GO" id="GO:0006508">
    <property type="term" value="P:proteolysis"/>
    <property type="evidence" value="ECO:0007669"/>
    <property type="project" value="UniProtKB-KW"/>
</dbReference>
<dbReference type="RefSeq" id="WP_143316239.1">
    <property type="nucleotide sequence ID" value="NZ_JACSRA010000028.1"/>
</dbReference>
<sequence>MATGTSIKEKNKVKVREPKKYKVVMYNDDFTPMEFVVYILINIFKKSEEEAVQIMMSVHKGGKAVVGIYSYDIAKTKADIAISLSRQEGYPFRIKVEEV</sequence>
<comment type="function">
    <text evidence="1">Involved in the modulation of the specificity of the ClpAP-mediated ATP-dependent protein degradation.</text>
</comment>
<dbReference type="InterPro" id="IPR022935">
    <property type="entry name" value="ClpS"/>
</dbReference>
<proteinExistence type="inferred from homology"/>
<keyword evidence="4" id="KW-1185">Reference proteome</keyword>
<protein>
    <recommendedName>
        <fullName evidence="1">ATP-dependent Clp protease adapter protein ClpS</fullName>
    </recommendedName>
</protein>
<dbReference type="EMBL" id="JACSRA010000028">
    <property type="protein sequence ID" value="MBD7912749.1"/>
    <property type="molecule type" value="Genomic_DNA"/>
</dbReference>
<evidence type="ECO:0000259" key="2">
    <source>
        <dbReference type="Pfam" id="PF02617"/>
    </source>
</evidence>
<dbReference type="Proteomes" id="UP000627781">
    <property type="component" value="Unassembled WGS sequence"/>
</dbReference>
<dbReference type="GO" id="GO:0008233">
    <property type="term" value="F:peptidase activity"/>
    <property type="evidence" value="ECO:0007669"/>
    <property type="project" value="UniProtKB-KW"/>
</dbReference>
<comment type="similarity">
    <text evidence="1">Belongs to the ClpS family.</text>
</comment>
<evidence type="ECO:0000313" key="4">
    <source>
        <dbReference type="Proteomes" id="UP000627781"/>
    </source>
</evidence>
<gene>
    <name evidence="1" type="primary">clpS</name>
    <name evidence="3" type="ORF">H9661_15465</name>
</gene>
<dbReference type="PANTHER" id="PTHR33473:SF19">
    <property type="entry name" value="ATP-DEPENDENT CLP PROTEASE ADAPTER PROTEIN CLPS"/>
    <property type="match status" value="1"/>
</dbReference>
<dbReference type="PANTHER" id="PTHR33473">
    <property type="entry name" value="ATP-DEPENDENT CLP PROTEASE ADAPTER PROTEIN CLPS1, CHLOROPLASTIC"/>
    <property type="match status" value="1"/>
</dbReference>